<dbReference type="InterPro" id="IPR015022">
    <property type="entry name" value="MAST_pre-PK_dom"/>
</dbReference>
<name>A0A915Q2C8_9BILA</name>
<reference evidence="12" key="1">
    <citation type="submission" date="2022-11" db="UniProtKB">
        <authorList>
            <consortium name="WormBaseParasite"/>
        </authorList>
    </citation>
    <scope>IDENTIFICATION</scope>
</reference>
<dbReference type="FunFam" id="3.30.200.20:FF:000012">
    <property type="entry name" value="microtubule-associated serine/threonine-protein kinase 2 isoform X1"/>
    <property type="match status" value="1"/>
</dbReference>
<dbReference type="InterPro" id="IPR011009">
    <property type="entry name" value="Kinase-like_dom_sf"/>
</dbReference>
<dbReference type="GO" id="GO:0005524">
    <property type="term" value="F:ATP binding"/>
    <property type="evidence" value="ECO:0007669"/>
    <property type="project" value="UniProtKB-KW"/>
</dbReference>
<evidence type="ECO:0000256" key="6">
    <source>
        <dbReference type="ARBA" id="ARBA00022840"/>
    </source>
</evidence>
<dbReference type="Gene3D" id="3.30.200.20">
    <property type="entry name" value="Phosphorylase Kinase, domain 1"/>
    <property type="match status" value="1"/>
</dbReference>
<evidence type="ECO:0000313" key="12">
    <source>
        <dbReference type="WBParaSite" id="sdigi.contig61.g3303.t1"/>
    </source>
</evidence>
<evidence type="ECO:0000256" key="2">
    <source>
        <dbReference type="ARBA" id="ARBA00022527"/>
    </source>
</evidence>
<dbReference type="Gene3D" id="1.20.1480.20">
    <property type="entry name" value="MAST3 pre-PK domain-like"/>
    <property type="match status" value="1"/>
</dbReference>
<dbReference type="Gene3D" id="1.10.510.10">
    <property type="entry name" value="Transferase(Phosphotransferase) domain 1"/>
    <property type="match status" value="1"/>
</dbReference>
<feature type="compositionally biased region" description="Polar residues" evidence="9">
    <location>
        <begin position="1"/>
        <end position="39"/>
    </location>
</feature>
<keyword evidence="11" id="KW-1185">Reference proteome</keyword>
<keyword evidence="3" id="KW-0808">Transferase</keyword>
<dbReference type="GO" id="GO:0000287">
    <property type="term" value="F:magnesium ion binding"/>
    <property type="evidence" value="ECO:0007669"/>
    <property type="project" value="InterPro"/>
</dbReference>
<keyword evidence="5" id="KW-0418">Kinase</keyword>
<dbReference type="WBParaSite" id="sdigi.contig61.g3303.t1">
    <property type="protein sequence ID" value="sdigi.contig61.g3303.t1"/>
    <property type="gene ID" value="sdigi.contig61.g3303"/>
</dbReference>
<organism evidence="11 12">
    <name type="scientific">Setaria digitata</name>
    <dbReference type="NCBI Taxonomy" id="48799"/>
    <lineage>
        <taxon>Eukaryota</taxon>
        <taxon>Metazoa</taxon>
        <taxon>Ecdysozoa</taxon>
        <taxon>Nematoda</taxon>
        <taxon>Chromadorea</taxon>
        <taxon>Rhabditida</taxon>
        <taxon>Spirurina</taxon>
        <taxon>Spiruromorpha</taxon>
        <taxon>Filarioidea</taxon>
        <taxon>Setariidae</taxon>
        <taxon>Setaria</taxon>
    </lineage>
</organism>
<evidence type="ECO:0000256" key="9">
    <source>
        <dbReference type="SAM" id="MobiDB-lite"/>
    </source>
</evidence>
<dbReference type="SUPFAM" id="SSF56112">
    <property type="entry name" value="Protein kinase-like (PK-like)"/>
    <property type="match status" value="1"/>
</dbReference>
<dbReference type="GO" id="GO:0035556">
    <property type="term" value="P:intracellular signal transduction"/>
    <property type="evidence" value="ECO:0007669"/>
    <property type="project" value="TreeGrafter"/>
</dbReference>
<accession>A0A915Q2C8</accession>
<protein>
    <recommendedName>
        <fullName evidence="1">non-specific serine/threonine protein kinase</fullName>
        <ecNumber evidence="1">2.7.11.1</ecNumber>
    </recommendedName>
</protein>
<evidence type="ECO:0000256" key="5">
    <source>
        <dbReference type="ARBA" id="ARBA00022777"/>
    </source>
</evidence>
<evidence type="ECO:0000313" key="11">
    <source>
        <dbReference type="Proteomes" id="UP000887581"/>
    </source>
</evidence>
<dbReference type="FunFam" id="1.20.1480.20:FF:000001">
    <property type="entry name" value="microtubule-associated serine/threonine-protein kinase 4 isoform X1"/>
    <property type="match status" value="1"/>
</dbReference>
<proteinExistence type="predicted"/>
<dbReference type="PANTHER" id="PTHR24356">
    <property type="entry name" value="SERINE/THREONINE-PROTEIN KINASE"/>
    <property type="match status" value="1"/>
</dbReference>
<dbReference type="Pfam" id="PF00069">
    <property type="entry name" value="Pkinase"/>
    <property type="match status" value="1"/>
</dbReference>
<dbReference type="AlphaFoldDB" id="A0A915Q2C8"/>
<dbReference type="InterPro" id="IPR050236">
    <property type="entry name" value="Ser_Thr_kinase_AGC"/>
</dbReference>
<evidence type="ECO:0000256" key="8">
    <source>
        <dbReference type="ARBA" id="ARBA00048679"/>
    </source>
</evidence>
<keyword evidence="6" id="KW-0067">ATP-binding</keyword>
<comment type="catalytic activity">
    <reaction evidence="7">
        <text>L-threonyl-[protein] + ATP = O-phospho-L-threonyl-[protein] + ADP + H(+)</text>
        <dbReference type="Rhea" id="RHEA:46608"/>
        <dbReference type="Rhea" id="RHEA-COMP:11060"/>
        <dbReference type="Rhea" id="RHEA-COMP:11605"/>
        <dbReference type="ChEBI" id="CHEBI:15378"/>
        <dbReference type="ChEBI" id="CHEBI:30013"/>
        <dbReference type="ChEBI" id="CHEBI:30616"/>
        <dbReference type="ChEBI" id="CHEBI:61977"/>
        <dbReference type="ChEBI" id="CHEBI:456216"/>
        <dbReference type="EC" id="2.7.11.1"/>
    </reaction>
</comment>
<evidence type="ECO:0000256" key="4">
    <source>
        <dbReference type="ARBA" id="ARBA00022741"/>
    </source>
</evidence>
<dbReference type="SUPFAM" id="SSF140482">
    <property type="entry name" value="MAST3 pre-PK domain-like"/>
    <property type="match status" value="1"/>
</dbReference>
<dbReference type="PANTHER" id="PTHR24356:SF414">
    <property type="entry name" value="NON-SPECIFIC SERINE_THREONINE PROTEIN KINASE"/>
    <property type="match status" value="1"/>
</dbReference>
<evidence type="ECO:0000259" key="10">
    <source>
        <dbReference type="PROSITE" id="PS50011"/>
    </source>
</evidence>
<dbReference type="GO" id="GO:0004674">
    <property type="term" value="F:protein serine/threonine kinase activity"/>
    <property type="evidence" value="ECO:0007669"/>
    <property type="project" value="UniProtKB-KW"/>
</dbReference>
<evidence type="ECO:0000256" key="1">
    <source>
        <dbReference type="ARBA" id="ARBA00012513"/>
    </source>
</evidence>
<feature type="region of interest" description="Disordered" evidence="9">
    <location>
        <begin position="1"/>
        <end position="56"/>
    </location>
</feature>
<evidence type="ECO:0000256" key="3">
    <source>
        <dbReference type="ARBA" id="ARBA00022679"/>
    </source>
</evidence>
<keyword evidence="4" id="KW-0547">Nucleotide-binding</keyword>
<sequence>MDSSCSNHTPTSGNLVRMRNSSLGHSDPQISASIQSSSVRLRKKDGNHPSFSSASSLGCRRSLNASASPILARRCRSPNRVVPCSFPHGKTANPVVPLRTSGSRVVPLASAQDNRRWSVASLPSSSGYGTPGSNSAFSSEYSSQEQLCDLFTDFRLSSAEGSNEDFPGQSRPRSRSLTNSVNFGSNSACHVVVRKTIYKERFPKAKKQMEERLSQLIDENAPLSGLSSLDATLRPEGVYLDDTSNGSPNTSLNSLISRRSMLVDNSDGDRRVRLVSDGATRFLHHQIVEIASDCLAKSKDDLTNASYFSEISQRLEAVIAEAHEKTSPESFAFLSRMVKHVLMIISRPARILECLEFDPDQFYHLLQETEGAVREQLGAGDARVPDLPQYIIGKLGLNKNLISESTVDVSEERQNSITLSLFNDETRLAVVGERELCERRPPSEDDYETVRLISNGAYGAVYLVRHKETRQRFALKRMKKQTLLMRNQINQVYAERDILTFTDNPFVVSFYGSFETRHHFCMLMEYVEGGDCAALLKKAGTLPLDAARLYIAETVLAIDYLHSYGIVHRDLKPDKLGIAAVLTDFGLSKIGLMNRATLLCENCIDISDTQQFTDKQLCGTPEYIAPEVILRQGYGEFP</sequence>
<dbReference type="InterPro" id="IPR000719">
    <property type="entry name" value="Prot_kinase_dom"/>
</dbReference>
<dbReference type="PROSITE" id="PS50011">
    <property type="entry name" value="PROTEIN_KINASE_DOM"/>
    <property type="match status" value="1"/>
</dbReference>
<feature type="domain" description="Protein kinase" evidence="10">
    <location>
        <begin position="447"/>
        <end position="638"/>
    </location>
</feature>
<dbReference type="Proteomes" id="UP000887581">
    <property type="component" value="Unplaced"/>
</dbReference>
<feature type="region of interest" description="Disordered" evidence="9">
    <location>
        <begin position="159"/>
        <end position="180"/>
    </location>
</feature>
<dbReference type="InterPro" id="IPR023142">
    <property type="entry name" value="MAST_pre-PK_dom_sf"/>
</dbReference>
<keyword evidence="2" id="KW-0723">Serine/threonine-protein kinase</keyword>
<evidence type="ECO:0000256" key="7">
    <source>
        <dbReference type="ARBA" id="ARBA00047899"/>
    </source>
</evidence>
<comment type="catalytic activity">
    <reaction evidence="8">
        <text>L-seryl-[protein] + ATP = O-phospho-L-seryl-[protein] + ADP + H(+)</text>
        <dbReference type="Rhea" id="RHEA:17989"/>
        <dbReference type="Rhea" id="RHEA-COMP:9863"/>
        <dbReference type="Rhea" id="RHEA-COMP:11604"/>
        <dbReference type="ChEBI" id="CHEBI:15378"/>
        <dbReference type="ChEBI" id="CHEBI:29999"/>
        <dbReference type="ChEBI" id="CHEBI:30616"/>
        <dbReference type="ChEBI" id="CHEBI:83421"/>
        <dbReference type="ChEBI" id="CHEBI:456216"/>
        <dbReference type="EC" id="2.7.11.1"/>
    </reaction>
</comment>
<dbReference type="EC" id="2.7.11.1" evidence="1"/>
<dbReference type="Pfam" id="PF08926">
    <property type="entry name" value="DUF1908"/>
    <property type="match status" value="2"/>
</dbReference>